<organism evidence="3 4">
    <name type="scientific">Fictibacillus phosphorivorans</name>
    <dbReference type="NCBI Taxonomy" id="1221500"/>
    <lineage>
        <taxon>Bacteria</taxon>
        <taxon>Bacillati</taxon>
        <taxon>Bacillota</taxon>
        <taxon>Bacilli</taxon>
        <taxon>Bacillales</taxon>
        <taxon>Fictibacillaceae</taxon>
        <taxon>Fictibacillus</taxon>
    </lineage>
</organism>
<dbReference type="HAMAP" id="MF_01940">
    <property type="entry name" value="RNA_CPDase"/>
    <property type="match status" value="1"/>
</dbReference>
<feature type="short sequence motif" description="HXTX 2" evidence="2">
    <location>
        <begin position="128"/>
        <end position="131"/>
    </location>
</feature>
<evidence type="ECO:0000313" key="3">
    <source>
        <dbReference type="EMBL" id="KZE64630.1"/>
    </source>
</evidence>
<evidence type="ECO:0000256" key="2">
    <source>
        <dbReference type="HAMAP-Rule" id="MF_01940"/>
    </source>
</evidence>
<dbReference type="GO" id="GO:0004113">
    <property type="term" value="F:2',3'-cyclic-nucleotide 3'-phosphodiesterase activity"/>
    <property type="evidence" value="ECO:0007669"/>
    <property type="project" value="InterPro"/>
</dbReference>
<comment type="catalytic activity">
    <reaction evidence="2">
        <text>a 3'-end 2',3'-cyclophospho-ribonucleotide-RNA + H2O = a 3'-end 2'-phospho-ribonucleotide-RNA + H(+)</text>
        <dbReference type="Rhea" id="RHEA:11828"/>
        <dbReference type="Rhea" id="RHEA-COMP:10464"/>
        <dbReference type="Rhea" id="RHEA-COMP:17353"/>
        <dbReference type="ChEBI" id="CHEBI:15377"/>
        <dbReference type="ChEBI" id="CHEBI:15378"/>
        <dbReference type="ChEBI" id="CHEBI:83064"/>
        <dbReference type="ChEBI" id="CHEBI:173113"/>
        <dbReference type="EC" id="3.1.4.58"/>
    </reaction>
</comment>
<dbReference type="EMBL" id="LRFC01000037">
    <property type="protein sequence ID" value="KZE64630.1"/>
    <property type="molecule type" value="Genomic_DNA"/>
</dbReference>
<name>A0A163Q6R3_9BACL</name>
<evidence type="ECO:0000313" key="4">
    <source>
        <dbReference type="Proteomes" id="UP000076567"/>
    </source>
</evidence>
<dbReference type="InterPro" id="IPR009097">
    <property type="entry name" value="Cyclic_Pdiesterase"/>
</dbReference>
<dbReference type="Gene3D" id="3.90.1140.10">
    <property type="entry name" value="Cyclic phosphodiesterase"/>
    <property type="match status" value="1"/>
</dbReference>
<dbReference type="GO" id="GO:0008664">
    <property type="term" value="F:RNA 2',3'-cyclic 3'-phosphodiesterase activity"/>
    <property type="evidence" value="ECO:0007669"/>
    <property type="project" value="UniProtKB-EC"/>
</dbReference>
<dbReference type="RefSeq" id="WP_066243907.1">
    <property type="nucleotide sequence ID" value="NZ_LRFC01000037.1"/>
</dbReference>
<dbReference type="OrthoDB" id="9789350at2"/>
<dbReference type="SUPFAM" id="SSF55144">
    <property type="entry name" value="LigT-like"/>
    <property type="match status" value="1"/>
</dbReference>
<comment type="similarity">
    <text evidence="2">Belongs to the 2H phosphoesterase superfamily. ThpR family.</text>
</comment>
<dbReference type="PANTHER" id="PTHR35561:SF1">
    <property type="entry name" value="RNA 2',3'-CYCLIC PHOSPHODIESTERASE"/>
    <property type="match status" value="1"/>
</dbReference>
<comment type="caution">
    <text evidence="3">The sequence shown here is derived from an EMBL/GenBank/DDBJ whole genome shotgun (WGS) entry which is preliminary data.</text>
</comment>
<dbReference type="Pfam" id="PF13563">
    <property type="entry name" value="2_5_RNA_ligase2"/>
    <property type="match status" value="1"/>
</dbReference>
<dbReference type="PANTHER" id="PTHR35561">
    <property type="entry name" value="RNA 2',3'-CYCLIC PHOSPHODIESTERASE"/>
    <property type="match status" value="1"/>
</dbReference>
<comment type="function">
    <text evidence="2">Hydrolyzes RNA 2',3'-cyclic phosphodiester to an RNA 2'-phosphomonoester.</text>
</comment>
<keyword evidence="1 2" id="KW-0378">Hydrolase</keyword>
<proteinExistence type="inferred from homology"/>
<feature type="short sequence motif" description="HXTX 1" evidence="2">
    <location>
        <begin position="42"/>
        <end position="45"/>
    </location>
</feature>
<feature type="active site" description="Proton acceptor" evidence="2">
    <location>
        <position position="128"/>
    </location>
</feature>
<evidence type="ECO:0000256" key="1">
    <source>
        <dbReference type="ARBA" id="ARBA00022801"/>
    </source>
</evidence>
<dbReference type="Proteomes" id="UP000076567">
    <property type="component" value="Unassembled WGS sequence"/>
</dbReference>
<gene>
    <name evidence="3" type="ORF">AWM68_10845</name>
</gene>
<protein>
    <recommendedName>
        <fullName evidence="2">RNA 2',3'-cyclic phosphodiesterase</fullName>
        <shortName evidence="2">RNA 2',3'-CPDase</shortName>
        <ecNumber evidence="2">3.1.4.58</ecNumber>
    </recommendedName>
</protein>
<dbReference type="AlphaFoldDB" id="A0A163Q6R3"/>
<reference evidence="4" key="1">
    <citation type="submission" date="2016-01" db="EMBL/GenBank/DDBJ databases">
        <title>Draft genome of Chromobacterium sp. F49.</title>
        <authorList>
            <person name="Hong K.W."/>
        </authorList>
    </citation>
    <scope>NUCLEOTIDE SEQUENCE [LARGE SCALE GENOMIC DNA]</scope>
    <source>
        <strain evidence="4">P7IIIA</strain>
    </source>
</reference>
<keyword evidence="4" id="KW-1185">Reference proteome</keyword>
<accession>A0A163Q6R3</accession>
<sequence length="185" mass="21855">MQRHHFIAVKLPAEVKARLAEFCKLIKKDHPFKTWVHLEDLHITLAFLGSASTQQLDKLHELLTEEVPKHDEFSLNIDHFGFFGSKQNPKIFWAGVEEQHSLYRLQKQVAYICEKAGFTLEKRPYAPHITLARKHIDSIDRSLNMAEWWKQYADDIEFKADQILIYETHIEKLPKYKIVQSFSLR</sequence>
<feature type="active site" description="Proton donor" evidence="2">
    <location>
        <position position="42"/>
    </location>
</feature>
<dbReference type="EC" id="3.1.4.58" evidence="2"/>
<dbReference type="NCBIfam" id="TIGR02258">
    <property type="entry name" value="2_5_ligase"/>
    <property type="match status" value="1"/>
</dbReference>
<dbReference type="InterPro" id="IPR004175">
    <property type="entry name" value="RNA_CPDase"/>
</dbReference>